<evidence type="ECO:0000256" key="1">
    <source>
        <dbReference type="ARBA" id="ARBA00004251"/>
    </source>
</evidence>
<evidence type="ECO:0000256" key="9">
    <source>
        <dbReference type="ARBA" id="ARBA00022840"/>
    </source>
</evidence>
<keyword evidence="6" id="KW-0732">Signal</keyword>
<dbReference type="PROSITE" id="PS00022">
    <property type="entry name" value="EGF_1"/>
    <property type="match status" value="1"/>
</dbReference>
<evidence type="ECO:0000256" key="6">
    <source>
        <dbReference type="ARBA" id="ARBA00022729"/>
    </source>
</evidence>
<keyword evidence="8" id="KW-0418">Kinase</keyword>
<evidence type="ECO:0000256" key="7">
    <source>
        <dbReference type="ARBA" id="ARBA00022741"/>
    </source>
</evidence>
<dbReference type="AlphaFoldDB" id="A0A9X0D027"/>
<evidence type="ECO:0000256" key="17">
    <source>
        <dbReference type="SAM" id="Phobius"/>
    </source>
</evidence>
<evidence type="ECO:0000313" key="19">
    <source>
        <dbReference type="EMBL" id="KAJ7381821.1"/>
    </source>
</evidence>
<dbReference type="EC" id="2.7.10.1" evidence="2"/>
<dbReference type="PROSITE" id="PS01186">
    <property type="entry name" value="EGF_2"/>
    <property type="match status" value="1"/>
</dbReference>
<proteinExistence type="predicted"/>
<dbReference type="InterPro" id="IPR055163">
    <property type="entry name" value="ALK/LTK-like_GRD"/>
</dbReference>
<gene>
    <name evidence="19" type="ORF">OS493_038859</name>
</gene>
<reference evidence="19" key="1">
    <citation type="submission" date="2023-01" db="EMBL/GenBank/DDBJ databases">
        <title>Genome assembly of the deep-sea coral Lophelia pertusa.</title>
        <authorList>
            <person name="Herrera S."/>
            <person name="Cordes E."/>
        </authorList>
    </citation>
    <scope>NUCLEOTIDE SEQUENCE</scope>
    <source>
        <strain evidence="19">USNM1676648</strain>
        <tissue evidence="19">Polyp</tissue>
    </source>
</reference>
<keyword evidence="13 16" id="KW-1015">Disulfide bond</keyword>
<evidence type="ECO:0000256" key="15">
    <source>
        <dbReference type="ARBA" id="ARBA00023180"/>
    </source>
</evidence>
<keyword evidence="11 17" id="KW-0472">Membrane</keyword>
<dbReference type="GO" id="GO:0005886">
    <property type="term" value="C:plasma membrane"/>
    <property type="evidence" value="ECO:0007669"/>
    <property type="project" value="UniProtKB-SubCell"/>
</dbReference>
<evidence type="ECO:0000259" key="18">
    <source>
        <dbReference type="PROSITE" id="PS50026"/>
    </source>
</evidence>
<evidence type="ECO:0000256" key="13">
    <source>
        <dbReference type="ARBA" id="ARBA00023157"/>
    </source>
</evidence>
<keyword evidence="16" id="KW-0245">EGF-like domain</keyword>
<evidence type="ECO:0000256" key="14">
    <source>
        <dbReference type="ARBA" id="ARBA00023170"/>
    </source>
</evidence>
<feature type="transmembrane region" description="Helical" evidence="17">
    <location>
        <begin position="145"/>
        <end position="170"/>
    </location>
</feature>
<organism evidence="19 20">
    <name type="scientific">Desmophyllum pertusum</name>
    <dbReference type="NCBI Taxonomy" id="174260"/>
    <lineage>
        <taxon>Eukaryota</taxon>
        <taxon>Metazoa</taxon>
        <taxon>Cnidaria</taxon>
        <taxon>Anthozoa</taxon>
        <taxon>Hexacorallia</taxon>
        <taxon>Scleractinia</taxon>
        <taxon>Caryophylliina</taxon>
        <taxon>Caryophylliidae</taxon>
        <taxon>Desmophyllum</taxon>
    </lineage>
</organism>
<evidence type="ECO:0000256" key="8">
    <source>
        <dbReference type="ARBA" id="ARBA00022777"/>
    </source>
</evidence>
<feature type="disulfide bond" evidence="16">
    <location>
        <begin position="29"/>
        <end position="38"/>
    </location>
</feature>
<sequence length="179" mass="19587">MQEGCKQITCYNGGYCYFNQGKQQFQCKCILPWKGDSCETKIDIYYNFTTLDAKGRFGPKSNVLYQGMPLEGILVQDGLQTWNVPVTGQYHLELCGATGGKYRVLNTNGGRGAKVQGRIHLHQGTQLSVLVGQRGKGGGGAGARLLFLLLTAALWQWLAVAVQLTLSMVIRDRLGLVVA</sequence>
<keyword evidence="9" id="KW-0067">ATP-binding</keyword>
<protein>
    <recommendedName>
        <fullName evidence="2">receptor protein-tyrosine kinase</fullName>
        <ecNumber evidence="2">2.7.10.1</ecNumber>
    </recommendedName>
</protein>
<accession>A0A9X0D027</accession>
<dbReference type="InterPro" id="IPR000742">
    <property type="entry name" value="EGF"/>
</dbReference>
<keyword evidence="12" id="KW-0829">Tyrosine-protein kinase</keyword>
<feature type="disulfide bond" evidence="16">
    <location>
        <begin position="10"/>
        <end position="27"/>
    </location>
</feature>
<dbReference type="PROSITE" id="PS50026">
    <property type="entry name" value="EGF_3"/>
    <property type="match status" value="1"/>
</dbReference>
<comment type="subcellular location">
    <subcellularLocation>
        <location evidence="1">Cell membrane</location>
        <topology evidence="1">Single-pass type I membrane protein</topology>
    </subcellularLocation>
</comment>
<keyword evidence="5 17" id="KW-0812">Transmembrane</keyword>
<dbReference type="GO" id="GO:0004714">
    <property type="term" value="F:transmembrane receptor protein tyrosine kinase activity"/>
    <property type="evidence" value="ECO:0007669"/>
    <property type="project" value="UniProtKB-EC"/>
</dbReference>
<keyword evidence="14" id="KW-0675">Receptor</keyword>
<keyword evidence="10 17" id="KW-1133">Transmembrane helix</keyword>
<keyword evidence="3" id="KW-1003">Cell membrane</keyword>
<keyword evidence="7" id="KW-0547">Nucleotide-binding</keyword>
<evidence type="ECO:0000256" key="3">
    <source>
        <dbReference type="ARBA" id="ARBA00022475"/>
    </source>
</evidence>
<dbReference type="Gene3D" id="2.10.25.10">
    <property type="entry name" value="Laminin"/>
    <property type="match status" value="1"/>
</dbReference>
<dbReference type="OrthoDB" id="5980343at2759"/>
<evidence type="ECO:0000256" key="12">
    <source>
        <dbReference type="ARBA" id="ARBA00023137"/>
    </source>
</evidence>
<evidence type="ECO:0000256" key="5">
    <source>
        <dbReference type="ARBA" id="ARBA00022692"/>
    </source>
</evidence>
<comment type="caution">
    <text evidence="16">Lacks conserved residue(s) required for the propagation of feature annotation.</text>
</comment>
<evidence type="ECO:0000313" key="20">
    <source>
        <dbReference type="Proteomes" id="UP001163046"/>
    </source>
</evidence>
<evidence type="ECO:0000256" key="16">
    <source>
        <dbReference type="PROSITE-ProRule" id="PRU00076"/>
    </source>
</evidence>
<name>A0A9X0D027_9CNID</name>
<dbReference type="GO" id="GO:0005524">
    <property type="term" value="F:ATP binding"/>
    <property type="evidence" value="ECO:0007669"/>
    <property type="project" value="UniProtKB-KW"/>
</dbReference>
<dbReference type="Pfam" id="PF12810">
    <property type="entry name" value="ALK_LTK_GRD"/>
    <property type="match status" value="1"/>
</dbReference>
<dbReference type="SUPFAM" id="SSF57196">
    <property type="entry name" value="EGF/Laminin"/>
    <property type="match status" value="1"/>
</dbReference>
<dbReference type="Proteomes" id="UP001163046">
    <property type="component" value="Unassembled WGS sequence"/>
</dbReference>
<comment type="caution">
    <text evidence="19">The sequence shown here is derived from an EMBL/GenBank/DDBJ whole genome shotgun (WGS) entry which is preliminary data.</text>
</comment>
<evidence type="ECO:0000256" key="4">
    <source>
        <dbReference type="ARBA" id="ARBA00022679"/>
    </source>
</evidence>
<evidence type="ECO:0000256" key="11">
    <source>
        <dbReference type="ARBA" id="ARBA00023136"/>
    </source>
</evidence>
<dbReference type="EMBL" id="MU826000">
    <property type="protein sequence ID" value="KAJ7381821.1"/>
    <property type="molecule type" value="Genomic_DNA"/>
</dbReference>
<keyword evidence="4" id="KW-0808">Transferase</keyword>
<evidence type="ECO:0000256" key="2">
    <source>
        <dbReference type="ARBA" id="ARBA00011902"/>
    </source>
</evidence>
<evidence type="ECO:0000256" key="10">
    <source>
        <dbReference type="ARBA" id="ARBA00022989"/>
    </source>
</evidence>
<feature type="domain" description="EGF-like" evidence="18">
    <location>
        <begin position="1"/>
        <end position="39"/>
    </location>
</feature>
<keyword evidence="15" id="KW-0325">Glycoprotein</keyword>
<keyword evidence="20" id="KW-1185">Reference proteome</keyword>